<feature type="compositionally biased region" description="Low complexity" evidence="1">
    <location>
        <begin position="152"/>
        <end position="166"/>
    </location>
</feature>
<dbReference type="EMBL" id="ASPP01026731">
    <property type="protein sequence ID" value="ETO06851.1"/>
    <property type="molecule type" value="Genomic_DNA"/>
</dbReference>
<keyword evidence="4" id="KW-1185">Reference proteome</keyword>
<proteinExistence type="predicted"/>
<feature type="compositionally biased region" description="Basic and acidic residues" evidence="1">
    <location>
        <begin position="714"/>
        <end position="751"/>
    </location>
</feature>
<evidence type="ECO:0000313" key="3">
    <source>
        <dbReference type="EMBL" id="ETO06851.1"/>
    </source>
</evidence>
<feature type="transmembrane region" description="Helical" evidence="2">
    <location>
        <begin position="265"/>
        <end position="286"/>
    </location>
</feature>
<feature type="compositionally biased region" description="Basic and acidic residues" evidence="1">
    <location>
        <begin position="368"/>
        <end position="391"/>
    </location>
</feature>
<gene>
    <name evidence="3" type="ORF">RFI_30542</name>
</gene>
<reference evidence="3 4" key="1">
    <citation type="journal article" date="2013" name="Curr. Biol.">
        <title>The Genome of the Foraminiferan Reticulomyxa filosa.</title>
        <authorList>
            <person name="Glockner G."/>
            <person name="Hulsmann N."/>
            <person name="Schleicher M."/>
            <person name="Noegel A.A."/>
            <person name="Eichinger L."/>
            <person name="Gallinger C."/>
            <person name="Pawlowski J."/>
            <person name="Sierra R."/>
            <person name="Euteneuer U."/>
            <person name="Pillet L."/>
            <person name="Moustafa A."/>
            <person name="Platzer M."/>
            <person name="Groth M."/>
            <person name="Szafranski K."/>
            <person name="Schliwa M."/>
        </authorList>
    </citation>
    <scope>NUCLEOTIDE SEQUENCE [LARGE SCALE GENOMIC DNA]</scope>
</reference>
<accession>X6LZT6</accession>
<sequence length="859" mass="97806">MNKHIHVPRYYLFQKLKKTQKKKKSIFNFGKHVHMCMYDPFVSTVLLNHWFFTSTYLAQLNENSDDDEEEYEQDDGESADVSTSQEEEGSGSSLPSQEHKRKVDPSSLPMGPPHPDQGEMHSMATHHNNSLDNVSVNKHTALSHYQYPYQHQYSHMPNSSSPFHSAHPPHHVSFDDDPVDVKTSNNDNNNNNNNNNNNLPKTLFPTMQPKTQSHSSQTFSEKDHSEASSTEEREHSLHHDPHSYNGGHSTTPGPLLKTKSDKTGVFRSFANQTIFFVVVVVVVVYFERKKKETDENETSKGNKKRSGSKWTLDIRKTKNKDKEKDQGKGKGKGKDKTKEKKKQKTKEAKTLPKQNTSYSIESAAKQQKQKEKEKEKEKEKHKVKQEKEKEKKKEKRKAKRNKDSGKEKKKERLWSPKSMDYRWTFATPQDQVKKVSHDNEFSNTINTNSHDPIQPNPNLNINLNANNNNNNNNNTQMLDGNKKLTPPLWSTAAHAQINSADMSDGNLLPLHAQHESVYSSSMGNLHASSHKLVKARSFSPDALMLDNAFDSAPSNPQHNTNEALLLRSKSAWPKTITSHPPRYNLPKNGSLSLAGDCGHDEMLVEIRIDHTETGYLFVGVLNSKKERVNVAKPGFMLGFNDYSWSLFGYNGTVYHNSIREPYITSRKGKEQPRPDKPKSTHTLTTTHTTIPSSEYTIGHEDANTSSGANGTMHELIEGKDELKEEPKEEMKREWTERKEEEKTSQKEDEGAISRAPNVSDDDERRHSRQPRVHSVFNRQKRVIPILKTGDIIKLRLKLNRKSEKVNVSFILNNGDCGVIWKNLEPPLNVAVTLVGRGEQVTLLSCNYQPILPQKSCIIL</sequence>
<feature type="compositionally biased region" description="Low complexity" evidence="1">
    <location>
        <begin position="680"/>
        <end position="689"/>
    </location>
</feature>
<feature type="compositionally biased region" description="Basic and acidic residues" evidence="1">
    <location>
        <begin position="667"/>
        <end position="678"/>
    </location>
</feature>
<comment type="caution">
    <text evidence="3">The sequence shown here is derived from an EMBL/GenBank/DDBJ whole genome shotgun (WGS) entry which is preliminary data.</text>
</comment>
<feature type="compositionally biased region" description="Basic and acidic residues" evidence="1">
    <location>
        <begin position="401"/>
        <end position="413"/>
    </location>
</feature>
<name>X6LZT6_RETFI</name>
<feature type="compositionally biased region" description="Polar residues" evidence="1">
    <location>
        <begin position="208"/>
        <end position="219"/>
    </location>
</feature>
<organism evidence="3 4">
    <name type="scientific">Reticulomyxa filosa</name>
    <dbReference type="NCBI Taxonomy" id="46433"/>
    <lineage>
        <taxon>Eukaryota</taxon>
        <taxon>Sar</taxon>
        <taxon>Rhizaria</taxon>
        <taxon>Retaria</taxon>
        <taxon>Foraminifera</taxon>
        <taxon>Monothalamids</taxon>
        <taxon>Reticulomyxidae</taxon>
        <taxon>Reticulomyxa</taxon>
    </lineage>
</organism>
<dbReference type="AlphaFoldDB" id="X6LZT6"/>
<feature type="region of interest" description="Disordered" evidence="1">
    <location>
        <begin position="152"/>
        <end position="256"/>
    </location>
</feature>
<evidence type="ECO:0000313" key="4">
    <source>
        <dbReference type="Proteomes" id="UP000023152"/>
    </source>
</evidence>
<feature type="compositionally biased region" description="Low complexity" evidence="1">
    <location>
        <begin position="185"/>
        <end position="198"/>
    </location>
</feature>
<evidence type="ECO:0000256" key="2">
    <source>
        <dbReference type="SAM" id="Phobius"/>
    </source>
</evidence>
<keyword evidence="2" id="KW-0472">Membrane</keyword>
<protein>
    <submittedName>
        <fullName evidence="3">Uncharacterized protein</fullName>
    </submittedName>
</protein>
<feature type="region of interest" description="Disordered" evidence="1">
    <location>
        <begin position="292"/>
        <end position="413"/>
    </location>
</feature>
<keyword evidence="2" id="KW-0812">Transmembrane</keyword>
<feature type="compositionally biased region" description="Basic and acidic residues" evidence="1">
    <location>
        <begin position="312"/>
        <end position="338"/>
    </location>
</feature>
<feature type="region of interest" description="Disordered" evidence="1">
    <location>
        <begin position="663"/>
        <end position="774"/>
    </location>
</feature>
<feature type="compositionally biased region" description="Acidic residues" evidence="1">
    <location>
        <begin position="63"/>
        <end position="78"/>
    </location>
</feature>
<keyword evidence="2" id="KW-1133">Transmembrane helix</keyword>
<feature type="compositionally biased region" description="Basic and acidic residues" evidence="1">
    <location>
        <begin position="220"/>
        <end position="242"/>
    </location>
</feature>
<evidence type="ECO:0000256" key="1">
    <source>
        <dbReference type="SAM" id="MobiDB-lite"/>
    </source>
</evidence>
<dbReference type="Proteomes" id="UP000023152">
    <property type="component" value="Unassembled WGS sequence"/>
</dbReference>
<feature type="region of interest" description="Disordered" evidence="1">
    <location>
        <begin position="63"/>
        <end position="131"/>
    </location>
</feature>